<dbReference type="PANTHER" id="PTHR21310">
    <property type="entry name" value="AMINOGLYCOSIDE PHOSPHOTRANSFERASE-RELATED-RELATED"/>
    <property type="match status" value="1"/>
</dbReference>
<dbReference type="AlphaFoldDB" id="A0A814RV56"/>
<dbReference type="PANTHER" id="PTHR21310:SF15">
    <property type="entry name" value="AMINOGLYCOSIDE PHOSPHOTRANSFERASE DOMAIN-CONTAINING PROTEIN"/>
    <property type="match status" value="1"/>
</dbReference>
<dbReference type="CDD" id="cd05120">
    <property type="entry name" value="APH_ChoK_like"/>
    <property type="match status" value="1"/>
</dbReference>
<feature type="domain" description="Aminoglycoside phosphotransferase" evidence="1">
    <location>
        <begin position="42"/>
        <end position="276"/>
    </location>
</feature>
<evidence type="ECO:0000313" key="3">
    <source>
        <dbReference type="Proteomes" id="UP000663828"/>
    </source>
</evidence>
<dbReference type="InterPro" id="IPR051678">
    <property type="entry name" value="AGP_Transferase"/>
</dbReference>
<dbReference type="Pfam" id="PF01636">
    <property type="entry name" value="APH"/>
    <property type="match status" value="1"/>
</dbReference>
<keyword evidence="3" id="KW-1185">Reference proteome</keyword>
<gene>
    <name evidence="2" type="ORF">XAT740_LOCUS20206</name>
</gene>
<reference evidence="2" key="1">
    <citation type="submission" date="2021-02" db="EMBL/GenBank/DDBJ databases">
        <authorList>
            <person name="Nowell W R."/>
        </authorList>
    </citation>
    <scope>NUCLEOTIDE SEQUENCE</scope>
</reference>
<dbReference type="InterPro" id="IPR002575">
    <property type="entry name" value="Aminoglycoside_PTrfase"/>
</dbReference>
<organism evidence="2 3">
    <name type="scientific">Adineta ricciae</name>
    <name type="common">Rotifer</name>
    <dbReference type="NCBI Taxonomy" id="249248"/>
    <lineage>
        <taxon>Eukaryota</taxon>
        <taxon>Metazoa</taxon>
        <taxon>Spiralia</taxon>
        <taxon>Gnathifera</taxon>
        <taxon>Rotifera</taxon>
        <taxon>Eurotatoria</taxon>
        <taxon>Bdelloidea</taxon>
        <taxon>Adinetida</taxon>
        <taxon>Adinetidae</taxon>
        <taxon>Adineta</taxon>
    </lineage>
</organism>
<evidence type="ECO:0000259" key="1">
    <source>
        <dbReference type="Pfam" id="PF01636"/>
    </source>
</evidence>
<comment type="caution">
    <text evidence="2">The sequence shown here is derived from an EMBL/GenBank/DDBJ whole genome shotgun (WGS) entry which is preliminary data.</text>
</comment>
<proteinExistence type="predicted"/>
<dbReference type="EMBL" id="CAJNOR010001403">
    <property type="protein sequence ID" value="CAF1136910.1"/>
    <property type="molecule type" value="Genomic_DNA"/>
</dbReference>
<sequence>MSSPLLELKGPRYGISFTREQAESLIRTHLHETITSFECVDIGYNNLVFFIKTTENRQEYALKIGGQDWIRIKTEAEVRALQLLHEYTTIPAPKVLAYSSDRNNEFGVEWILMTRLPGENLSDVCSRQTLSTNAKKALIRDLADYVAQMHFKVPRHNQIGAFTLDGPIGTDLNKLGPWSTYEQFIRTRAQSERSALNTNPVFAPIKDAMLDAIERFERLPFPSFNHLPFVFSHGDLDFHNILVCMDDPDSPRITGIVDWEWAGSFPCSEEYFTSYNNIKNDSDKDIQEFFFDELEKRNVLTPRTIQRFSLLKKFDQLVTNLASWYLTNLSNPDDPAVSKILQECHSTVQSTLEEIQNELL</sequence>
<protein>
    <recommendedName>
        <fullName evidence="1">Aminoglycoside phosphotransferase domain-containing protein</fullName>
    </recommendedName>
</protein>
<dbReference type="SUPFAM" id="SSF56112">
    <property type="entry name" value="Protein kinase-like (PK-like)"/>
    <property type="match status" value="1"/>
</dbReference>
<dbReference type="Proteomes" id="UP000663828">
    <property type="component" value="Unassembled WGS sequence"/>
</dbReference>
<name>A0A814RV56_ADIRI</name>
<accession>A0A814RV56</accession>
<dbReference type="Gene3D" id="3.30.200.20">
    <property type="entry name" value="Phosphorylase Kinase, domain 1"/>
    <property type="match status" value="1"/>
</dbReference>
<dbReference type="Gene3D" id="3.90.1200.10">
    <property type="match status" value="1"/>
</dbReference>
<evidence type="ECO:0000313" key="2">
    <source>
        <dbReference type="EMBL" id="CAF1136910.1"/>
    </source>
</evidence>
<dbReference type="InterPro" id="IPR011009">
    <property type="entry name" value="Kinase-like_dom_sf"/>
</dbReference>